<evidence type="ECO:0000256" key="1">
    <source>
        <dbReference type="SAM" id="MobiDB-lite"/>
    </source>
</evidence>
<reference evidence="2" key="2">
    <citation type="submission" date="2013-10" db="EMBL/GenBank/DDBJ databases">
        <authorList>
            <person name="Aslett M."/>
        </authorList>
    </citation>
    <scope>NUCLEOTIDE SEQUENCE [LARGE SCALE GENOMIC DNA]</scope>
    <source>
        <strain evidence="2">Houghton</strain>
    </source>
</reference>
<name>U6LZX1_9EIME</name>
<gene>
    <name evidence="2" type="ORF">EBH_0024400</name>
</gene>
<dbReference type="AlphaFoldDB" id="U6LZX1"/>
<reference evidence="2" key="1">
    <citation type="submission" date="2013-10" db="EMBL/GenBank/DDBJ databases">
        <title>Genomic analysis of the causative agents of coccidiosis in chickens.</title>
        <authorList>
            <person name="Reid A.J."/>
            <person name="Blake D."/>
            <person name="Billington K."/>
            <person name="Browne H."/>
            <person name="Dunn M."/>
            <person name="Hung S."/>
            <person name="Kawahara F."/>
            <person name="Miranda-Saavedra D."/>
            <person name="Mourier T."/>
            <person name="Nagra H."/>
            <person name="Otto T.D."/>
            <person name="Rawlings N."/>
            <person name="Sanchez A."/>
            <person name="Sanders M."/>
            <person name="Subramaniam C."/>
            <person name="Tay Y."/>
            <person name="Dear P."/>
            <person name="Doerig C."/>
            <person name="Gruber A."/>
            <person name="Parkinson J."/>
            <person name="Shirley M."/>
            <person name="Wan K.L."/>
            <person name="Berriman M."/>
            <person name="Tomley F."/>
            <person name="Pain A."/>
        </authorList>
    </citation>
    <scope>NUCLEOTIDE SEQUENCE [LARGE SCALE GENOMIC DNA]</scope>
    <source>
        <strain evidence="2">Houghton</strain>
    </source>
</reference>
<evidence type="ECO:0000313" key="3">
    <source>
        <dbReference type="Proteomes" id="UP000030750"/>
    </source>
</evidence>
<protein>
    <submittedName>
        <fullName evidence="2">Uncharacterized protein</fullName>
    </submittedName>
</protein>
<evidence type="ECO:0000313" key="2">
    <source>
        <dbReference type="EMBL" id="CDJ54134.1"/>
    </source>
</evidence>
<accession>U6LZX1</accession>
<proteinExistence type="predicted"/>
<sequence length="73" mass="8433">MEKSEEKETRRRKEVKGGFCSGEHQTDAEGEGERKKKEETKKGRKRKKGEWEGGTEGASDKPLQVWLVFIPRN</sequence>
<feature type="compositionally biased region" description="Basic and acidic residues" evidence="1">
    <location>
        <begin position="24"/>
        <end position="41"/>
    </location>
</feature>
<dbReference type="Proteomes" id="UP000030750">
    <property type="component" value="Unassembled WGS sequence"/>
</dbReference>
<organism evidence="2 3">
    <name type="scientific">Eimeria brunetti</name>
    <dbReference type="NCBI Taxonomy" id="51314"/>
    <lineage>
        <taxon>Eukaryota</taxon>
        <taxon>Sar</taxon>
        <taxon>Alveolata</taxon>
        <taxon>Apicomplexa</taxon>
        <taxon>Conoidasida</taxon>
        <taxon>Coccidia</taxon>
        <taxon>Eucoccidiorida</taxon>
        <taxon>Eimeriorina</taxon>
        <taxon>Eimeriidae</taxon>
        <taxon>Eimeria</taxon>
    </lineage>
</organism>
<dbReference type="EMBL" id="HG713797">
    <property type="protein sequence ID" value="CDJ54134.1"/>
    <property type="molecule type" value="Genomic_DNA"/>
</dbReference>
<keyword evidence="3" id="KW-1185">Reference proteome</keyword>
<feature type="compositionally biased region" description="Basic and acidic residues" evidence="1">
    <location>
        <begin position="1"/>
        <end position="11"/>
    </location>
</feature>
<feature type="region of interest" description="Disordered" evidence="1">
    <location>
        <begin position="1"/>
        <end position="62"/>
    </location>
</feature>
<dbReference type="VEuPathDB" id="ToxoDB:EBH_0024400"/>